<dbReference type="Proteomes" id="UP000639859">
    <property type="component" value="Unassembled WGS sequence"/>
</dbReference>
<dbReference type="InterPro" id="IPR004564">
    <property type="entry name" value="OM_lipoprot_carrier_LolA-like"/>
</dbReference>
<evidence type="ECO:0000256" key="2">
    <source>
        <dbReference type="SAM" id="SignalP"/>
    </source>
</evidence>
<dbReference type="SUPFAM" id="SSF89392">
    <property type="entry name" value="Prokaryotic lipoproteins and lipoprotein localization factors"/>
    <property type="match status" value="1"/>
</dbReference>
<dbReference type="Gene3D" id="2.50.20.10">
    <property type="entry name" value="Lipoprotein localisation LolA/LolB/LppX"/>
    <property type="match status" value="1"/>
</dbReference>
<keyword evidence="1 2" id="KW-0732">Signal</keyword>
<dbReference type="PANTHER" id="PTHR35869:SF1">
    <property type="entry name" value="OUTER-MEMBRANE LIPOPROTEIN CARRIER PROTEIN"/>
    <property type="match status" value="1"/>
</dbReference>
<dbReference type="Pfam" id="PF03548">
    <property type="entry name" value="LolA"/>
    <property type="match status" value="1"/>
</dbReference>
<sequence length="216" mass="23246">MTQTNPTRRFLIAAAGAGLSAAAIGAPAFAQALSAEDKALIAKATAYIQGLTNAKGRFVQTDPRGVTTQGTLWLQRPGKARFEYDGPGGLLVVSNGNNVNIFDSRLKTFESYPLSRTPLALLLAREVRLDRGVKITGVRKLSDGFTIVAQDARRQTLGRLELNFSNGPELIGWTISDVKGGQTRVRLADLEKVGAIDPKLFVLTDPRRRVGKQATG</sequence>
<dbReference type="InterPro" id="IPR029046">
    <property type="entry name" value="LolA/LolB/LppX"/>
</dbReference>
<evidence type="ECO:0000313" key="4">
    <source>
        <dbReference type="Proteomes" id="UP000639859"/>
    </source>
</evidence>
<dbReference type="RefSeq" id="WP_198575391.1">
    <property type="nucleotide sequence ID" value="NZ_JADWOX010000003.1"/>
</dbReference>
<dbReference type="InterPro" id="IPR006311">
    <property type="entry name" value="TAT_signal"/>
</dbReference>
<keyword evidence="3" id="KW-0449">Lipoprotein</keyword>
<dbReference type="PROSITE" id="PS51318">
    <property type="entry name" value="TAT"/>
    <property type="match status" value="1"/>
</dbReference>
<dbReference type="EMBL" id="JADWOX010000003">
    <property type="protein sequence ID" value="MBI1683466.1"/>
    <property type="molecule type" value="Genomic_DNA"/>
</dbReference>
<proteinExistence type="predicted"/>
<reference evidence="3 4" key="1">
    <citation type="submission" date="2020-11" db="EMBL/GenBank/DDBJ databases">
        <title>genome sequence of strain KACC 18849.</title>
        <authorList>
            <person name="Gao J."/>
            <person name="Zhang X."/>
        </authorList>
    </citation>
    <scope>NUCLEOTIDE SEQUENCE [LARGE SCALE GENOMIC DNA]</scope>
    <source>
        <strain evidence="3 4">KACC 18849</strain>
    </source>
</reference>
<evidence type="ECO:0000256" key="1">
    <source>
        <dbReference type="ARBA" id="ARBA00022729"/>
    </source>
</evidence>
<keyword evidence="4" id="KW-1185">Reference proteome</keyword>
<organism evidence="3 4">
    <name type="scientific">Caulobacter hibisci</name>
    <dbReference type="NCBI Taxonomy" id="2035993"/>
    <lineage>
        <taxon>Bacteria</taxon>
        <taxon>Pseudomonadati</taxon>
        <taxon>Pseudomonadota</taxon>
        <taxon>Alphaproteobacteria</taxon>
        <taxon>Caulobacterales</taxon>
        <taxon>Caulobacteraceae</taxon>
        <taxon>Caulobacter</taxon>
    </lineage>
</organism>
<feature type="signal peptide" evidence="2">
    <location>
        <begin position="1"/>
        <end position="30"/>
    </location>
</feature>
<dbReference type="PANTHER" id="PTHR35869">
    <property type="entry name" value="OUTER-MEMBRANE LIPOPROTEIN CARRIER PROTEIN"/>
    <property type="match status" value="1"/>
</dbReference>
<feature type="chain" id="PRO_5046030439" evidence="2">
    <location>
        <begin position="31"/>
        <end position="216"/>
    </location>
</feature>
<name>A0ABS0SVN7_9CAUL</name>
<accession>A0ABS0SVN7</accession>
<dbReference type="CDD" id="cd16325">
    <property type="entry name" value="LolA"/>
    <property type="match status" value="1"/>
</dbReference>
<gene>
    <name evidence="3" type="ORF">I4Q42_07295</name>
</gene>
<protein>
    <submittedName>
        <fullName evidence="3">Outer-membrane lipoprotein carrier protein LolA</fullName>
    </submittedName>
</protein>
<evidence type="ECO:0000313" key="3">
    <source>
        <dbReference type="EMBL" id="MBI1683466.1"/>
    </source>
</evidence>
<comment type="caution">
    <text evidence="3">The sequence shown here is derived from an EMBL/GenBank/DDBJ whole genome shotgun (WGS) entry which is preliminary data.</text>
</comment>